<organism evidence="3 4">
    <name type="scientific">Spiroplasma diminutum CUAS-1</name>
    <dbReference type="NCBI Taxonomy" id="1276221"/>
    <lineage>
        <taxon>Bacteria</taxon>
        <taxon>Bacillati</taxon>
        <taxon>Mycoplasmatota</taxon>
        <taxon>Mollicutes</taxon>
        <taxon>Entomoplasmatales</taxon>
        <taxon>Spiroplasmataceae</taxon>
        <taxon>Spiroplasma</taxon>
    </lineage>
</organism>
<reference evidence="3 4" key="1">
    <citation type="journal article" date="2013" name="Genome Biol. Evol.">
        <title>Comparison of metabolic capacities and inference of gene content evolution in mosquito-associated Spiroplasma diminutum and S. taiwanense.</title>
        <authorList>
            <person name="Lo W.S."/>
            <person name="Ku C."/>
            <person name="Chen L.L."/>
            <person name="Chang T.H."/>
            <person name="Kuo C.H."/>
        </authorList>
    </citation>
    <scope>NUCLEOTIDE SEQUENCE [LARGE SCALE GENOMIC DNA]</scope>
    <source>
        <strain evidence="3">CUAS-1</strain>
    </source>
</reference>
<dbReference type="InterPro" id="IPR004919">
    <property type="entry name" value="GmrSD_N"/>
</dbReference>
<evidence type="ECO:0000313" key="3">
    <source>
        <dbReference type="EMBL" id="AGR42261.1"/>
    </source>
</evidence>
<dbReference type="Proteomes" id="UP000014983">
    <property type="component" value="Chromosome"/>
</dbReference>
<dbReference type="KEGG" id="sdi:SDIMI_v3c05570"/>
<dbReference type="PATRIC" id="fig|1276221.3.peg.556"/>
<dbReference type="RefSeq" id="WP_020836493.1">
    <property type="nucleotide sequence ID" value="NC_021833.1"/>
</dbReference>
<protein>
    <recommendedName>
        <fullName evidence="5">DUF262 domain-containing protein</fullName>
    </recommendedName>
</protein>
<evidence type="ECO:0008006" key="5">
    <source>
        <dbReference type="Google" id="ProtNLM"/>
    </source>
</evidence>
<gene>
    <name evidence="3" type="ORF">SDIMI_v3c05570</name>
</gene>
<dbReference type="OrthoDB" id="9798761at2"/>
<feature type="domain" description="GmrSD restriction endonucleases N-terminal" evidence="1">
    <location>
        <begin position="278"/>
        <end position="477"/>
    </location>
</feature>
<evidence type="ECO:0000313" key="4">
    <source>
        <dbReference type="Proteomes" id="UP000014983"/>
    </source>
</evidence>
<dbReference type="InterPro" id="IPR011089">
    <property type="entry name" value="GmrSD_C"/>
</dbReference>
<dbReference type="PANTHER" id="PTHR35149:SF1">
    <property type="entry name" value="DUF5655 DOMAIN-CONTAINING PROTEIN"/>
    <property type="match status" value="1"/>
</dbReference>
<dbReference type="AlphaFoldDB" id="S5M091"/>
<name>S5M091_9MOLU</name>
<accession>S5M091</accession>
<feature type="domain" description="GmrSD restriction endonucleases C-terminal" evidence="2">
    <location>
        <begin position="705"/>
        <end position="857"/>
    </location>
</feature>
<dbReference type="STRING" id="1276221.SDIMI_v3c05570"/>
<dbReference type="eggNOG" id="COG1479">
    <property type="taxonomic scope" value="Bacteria"/>
</dbReference>
<dbReference type="EMBL" id="CP005076">
    <property type="protein sequence ID" value="AGR42261.1"/>
    <property type="molecule type" value="Genomic_DNA"/>
</dbReference>
<keyword evidence="4" id="KW-1185">Reference proteome</keyword>
<dbReference type="Pfam" id="PF03235">
    <property type="entry name" value="GmrSD_N"/>
    <property type="match status" value="1"/>
</dbReference>
<dbReference type="InParanoid" id="S5M091"/>
<sequence length="866" mass="102793">MIRGKAWNIATNFGTYINEYAKASCFKKGDILLFSTTPNGKELKVKINNKEVNIIKKGEKSTFLQILRVWCTLDFIRLKNAEFIEKLDYFFEYEFQVNHGFNEDLHKQAREIIEKRLSGYTNYSFKDEFTFYNGFSIATYIQNELEEKSNDEDIKKRINTAILKCQNKDDFLIDDIDDIKNNKSLQKLLSTYKVKGIYNNKKIIQLAYKYIYDEKWTEYYKINDVENMFINESFKKYEINNENLLEINFTFNGENLIYSKNYSLGEFLGEFFLKSGSLSKIAIPIYQRQYNWDENLALGLLWDILNLSEGEYHYIGGIVLYIPKRERVNNKLIDGQQRLTTCLIMLRQIYNVFLMKDYKIPTILNSLFRLNEYEENVVTKTFKRIDTNSDFRAFNNVMKGDQIIETTSSVFSNSVAIFSVIKDFNEIELLKCFKKIYEQLMLSVTTDHISNEYTLFENLNTKSLQLSIMDLIKNFLFMNIDSKVVDDHEQQLQLLFEQDITMKFKEFKNPENKMQNFINVFLRLKGKEYSSSSSFESFKTVLKEEFISKRNLKSFDESRKLFSDLGKYIDLYILVSDAETFNKQTSLTYYFKDILLMLEGREIYYPLIIKILLNFDYINNQNDKELTRQLRKILFEIEKYEVRLQVSNYKGQSLSTFIDESILSKIGESVFTPEYLRLLFIGEHEDESNNRVSIERFQSSLIDSDISSKIATLIGYRIENYLSNNKDLFSDGYNYIDTKYEKRTLEHIVPQRPKNEWFEDIIKWSEYSMNIDETKRWKTKYLNKLGNLMCIEGKSNSKIQNKVFSEKITDYSKEGKINSSFQFKGYKDSEFELMDLRKLDSFYTDSIELRTKQLAKICCSIWKDKN</sequence>
<proteinExistence type="predicted"/>
<dbReference type="PANTHER" id="PTHR35149">
    <property type="entry name" value="SLL5132 PROTEIN"/>
    <property type="match status" value="1"/>
</dbReference>
<dbReference type="Pfam" id="PF07510">
    <property type="entry name" value="GmrSD_C"/>
    <property type="match status" value="1"/>
</dbReference>
<dbReference type="HOGENOM" id="CLU_330900_0_0_14"/>
<evidence type="ECO:0000259" key="2">
    <source>
        <dbReference type="Pfam" id="PF07510"/>
    </source>
</evidence>
<evidence type="ECO:0000259" key="1">
    <source>
        <dbReference type="Pfam" id="PF03235"/>
    </source>
</evidence>